<evidence type="ECO:0000256" key="5">
    <source>
        <dbReference type="ARBA" id="ARBA00035204"/>
    </source>
</evidence>
<dbReference type="CDD" id="cd00427">
    <property type="entry name" value="Ribosomal_L29_HIP"/>
    <property type="match status" value="1"/>
</dbReference>
<protein>
    <recommendedName>
        <fullName evidence="5">Large ribosomal subunit protein uL29</fullName>
    </recommendedName>
    <alternativeName>
        <fullName evidence="6">60S ribosomal protein L35</fullName>
    </alternativeName>
</protein>
<feature type="compositionally biased region" description="Basic and acidic residues" evidence="8">
    <location>
        <begin position="110"/>
        <end position="124"/>
    </location>
</feature>
<dbReference type="GO" id="GO:0022625">
    <property type="term" value="C:cytosolic large ribosomal subunit"/>
    <property type="evidence" value="ECO:0007669"/>
    <property type="project" value="InterPro"/>
</dbReference>
<dbReference type="InterPro" id="IPR045059">
    <property type="entry name" value="Ribosomal_uL29_euk"/>
</dbReference>
<evidence type="ECO:0000256" key="3">
    <source>
        <dbReference type="ARBA" id="ARBA00022980"/>
    </source>
</evidence>
<comment type="subunit">
    <text evidence="2">Component of the large ribosomal subunit.</text>
</comment>
<dbReference type="InterPro" id="IPR001854">
    <property type="entry name" value="Ribosomal_uL29"/>
</dbReference>
<feature type="compositionally biased region" description="Polar residues" evidence="8">
    <location>
        <begin position="63"/>
        <end position="76"/>
    </location>
</feature>
<dbReference type="GO" id="GO:0003729">
    <property type="term" value="F:mRNA binding"/>
    <property type="evidence" value="ECO:0007669"/>
    <property type="project" value="TreeGrafter"/>
</dbReference>
<dbReference type="InterPro" id="IPR036049">
    <property type="entry name" value="Ribosomal_uL29_sf"/>
</dbReference>
<keyword evidence="4" id="KW-0687">Ribonucleoprotein</keyword>
<dbReference type="Proteomes" id="UP000265100">
    <property type="component" value="Chromosome 12"/>
</dbReference>
<reference evidence="9" key="3">
    <citation type="submission" date="2025-09" db="UniProtKB">
        <authorList>
            <consortium name="Ensembl"/>
        </authorList>
    </citation>
    <scope>IDENTIFICATION</scope>
</reference>
<dbReference type="GeneTree" id="ENSGT00390000016384"/>
<name>A0AAX7T2Y5_ASTCA</name>
<evidence type="ECO:0000256" key="1">
    <source>
        <dbReference type="ARBA" id="ARBA00009254"/>
    </source>
</evidence>
<keyword evidence="10" id="KW-1185">Reference proteome</keyword>
<organism evidence="9 10">
    <name type="scientific">Astatotilapia calliptera</name>
    <name type="common">Eastern happy</name>
    <name type="synonym">Chromis callipterus</name>
    <dbReference type="NCBI Taxonomy" id="8154"/>
    <lineage>
        <taxon>Eukaryota</taxon>
        <taxon>Metazoa</taxon>
        <taxon>Chordata</taxon>
        <taxon>Craniata</taxon>
        <taxon>Vertebrata</taxon>
        <taxon>Euteleostomi</taxon>
        <taxon>Actinopterygii</taxon>
        <taxon>Neopterygii</taxon>
        <taxon>Teleostei</taxon>
        <taxon>Neoteleostei</taxon>
        <taxon>Acanthomorphata</taxon>
        <taxon>Ovalentaria</taxon>
        <taxon>Cichlomorphae</taxon>
        <taxon>Cichliformes</taxon>
        <taxon>Cichlidae</taxon>
        <taxon>African cichlids</taxon>
        <taxon>Pseudocrenilabrinae</taxon>
        <taxon>Haplochromini</taxon>
        <taxon>Astatotilapia</taxon>
    </lineage>
</organism>
<feature type="compositionally biased region" description="Polar residues" evidence="8">
    <location>
        <begin position="94"/>
        <end position="103"/>
    </location>
</feature>
<sequence length="156" mass="17043">MAKIKARDLRGKKKEELLKQLDDLKNELSQLRVAKVTGGAASKLSKIGCTADFAVYSSQPCCSQVHRQSPDCNQPDTEGESEEVLQGQEVQAPGSETQEDQSSAPPAQQARREPAHQETAEERPPLLGPQICRQSLEAFSSNKIKSLERTVCVVSP</sequence>
<comment type="similarity">
    <text evidence="1">Belongs to the universal ribosomal protein uL29 family.</text>
</comment>
<dbReference type="GO" id="GO:0006412">
    <property type="term" value="P:translation"/>
    <property type="evidence" value="ECO:0007669"/>
    <property type="project" value="InterPro"/>
</dbReference>
<dbReference type="AlphaFoldDB" id="A0AAX7T2Y5"/>
<dbReference type="SUPFAM" id="SSF46561">
    <property type="entry name" value="Ribosomal protein L29 (L29p)"/>
    <property type="match status" value="1"/>
</dbReference>
<dbReference type="GO" id="GO:0000463">
    <property type="term" value="P:maturation of LSU-rRNA from tricistronic rRNA transcript (SSU-rRNA, 5.8S rRNA, LSU-rRNA)"/>
    <property type="evidence" value="ECO:0007669"/>
    <property type="project" value="InterPro"/>
</dbReference>
<reference evidence="9" key="2">
    <citation type="submission" date="2025-08" db="UniProtKB">
        <authorList>
            <consortium name="Ensembl"/>
        </authorList>
    </citation>
    <scope>IDENTIFICATION</scope>
</reference>
<evidence type="ECO:0000313" key="10">
    <source>
        <dbReference type="Proteomes" id="UP000265100"/>
    </source>
</evidence>
<feature type="coiled-coil region" evidence="7">
    <location>
        <begin position="7"/>
        <end position="34"/>
    </location>
</feature>
<keyword evidence="7" id="KW-0175">Coiled coil</keyword>
<dbReference type="FunFam" id="1.10.287.310:FF:000002">
    <property type="entry name" value="60S ribosomal protein L35"/>
    <property type="match status" value="1"/>
</dbReference>
<reference evidence="9" key="1">
    <citation type="submission" date="2018-05" db="EMBL/GenBank/DDBJ databases">
        <authorList>
            <person name="Datahose"/>
        </authorList>
    </citation>
    <scope>NUCLEOTIDE SEQUENCE</scope>
</reference>
<dbReference type="NCBIfam" id="TIGR00012">
    <property type="entry name" value="L29"/>
    <property type="match status" value="1"/>
</dbReference>
<dbReference type="PANTHER" id="PTHR45722">
    <property type="entry name" value="60S RIBOSOMAL PROTEIN L35"/>
    <property type="match status" value="1"/>
</dbReference>
<evidence type="ECO:0000256" key="7">
    <source>
        <dbReference type="SAM" id="Coils"/>
    </source>
</evidence>
<keyword evidence="3" id="KW-0689">Ribosomal protein</keyword>
<dbReference type="Ensembl" id="ENSACLT00000069590.1">
    <property type="protein sequence ID" value="ENSACLP00000051143.1"/>
    <property type="gene ID" value="ENSACLG00000036931.1"/>
</dbReference>
<evidence type="ECO:0000256" key="6">
    <source>
        <dbReference type="ARBA" id="ARBA00035334"/>
    </source>
</evidence>
<dbReference type="Gene3D" id="1.10.287.310">
    <property type="match status" value="1"/>
</dbReference>
<evidence type="ECO:0000256" key="8">
    <source>
        <dbReference type="SAM" id="MobiDB-lite"/>
    </source>
</evidence>
<dbReference type="PANTHER" id="PTHR45722:SF2">
    <property type="entry name" value="LARGE RIBOSOMAL SUBUNIT PROTEIN UL29-RELATED"/>
    <property type="match status" value="1"/>
</dbReference>
<evidence type="ECO:0000313" key="9">
    <source>
        <dbReference type="Ensembl" id="ENSACLP00000051143.1"/>
    </source>
</evidence>
<feature type="region of interest" description="Disordered" evidence="8">
    <location>
        <begin position="63"/>
        <end position="129"/>
    </location>
</feature>
<evidence type="ECO:0000256" key="4">
    <source>
        <dbReference type="ARBA" id="ARBA00023274"/>
    </source>
</evidence>
<dbReference type="Pfam" id="PF00831">
    <property type="entry name" value="Ribosomal_L29"/>
    <property type="match status" value="1"/>
</dbReference>
<proteinExistence type="inferred from homology"/>
<accession>A0AAX7T2Y5</accession>
<gene>
    <name evidence="9" type="primary">RPL35</name>
</gene>
<dbReference type="GO" id="GO:0003735">
    <property type="term" value="F:structural constituent of ribosome"/>
    <property type="evidence" value="ECO:0007669"/>
    <property type="project" value="InterPro"/>
</dbReference>
<evidence type="ECO:0000256" key="2">
    <source>
        <dbReference type="ARBA" id="ARBA00011133"/>
    </source>
</evidence>